<sequence length="168" mass="19695">MYKVFIGILIIYLNPLYVNSNNGIFTLLINILGTTLVAFGNKEKFSYKKEFKYFLILYILILITIFIQMTMELLDIEINNVAISLLRLLLIFTPLYLINITLNFTKEIDTYLNITNRLIITNDIIIVLLFLSIILNLFSIEVSFIFTIGISVLKIFFLINFYKLTIYY</sequence>
<accession>A0AC61MRW6</accession>
<proteinExistence type="predicted"/>
<evidence type="ECO:0000313" key="2">
    <source>
        <dbReference type="Proteomes" id="UP000595814"/>
    </source>
</evidence>
<evidence type="ECO:0000313" key="1">
    <source>
        <dbReference type="EMBL" id="QQK07189.1"/>
    </source>
</evidence>
<reference evidence="1 2" key="1">
    <citation type="journal article" date="2022" name="Int. J. Syst. Evol. Microbiol.">
        <title>Miniphocaeibacter halophilus sp. nov., an ammonium-tolerant acetate-producing bacterium isolated from a biogas system.</title>
        <authorList>
            <person name="Schnurer A."/>
            <person name="Singh A."/>
            <person name="Bi S."/>
            <person name="Qiao W."/>
            <person name="Westerholm M."/>
        </authorList>
    </citation>
    <scope>NUCLEOTIDE SEQUENCE [LARGE SCALE GENOMIC DNA]</scope>
    <source>
        <strain evidence="1 2">AMB_01</strain>
    </source>
</reference>
<keyword evidence="2" id="KW-1185">Reference proteome</keyword>
<gene>
    <name evidence="1" type="ORF">JFY71_07605</name>
</gene>
<dbReference type="Proteomes" id="UP000595814">
    <property type="component" value="Chromosome"/>
</dbReference>
<dbReference type="EMBL" id="CP066744">
    <property type="protein sequence ID" value="QQK07189.1"/>
    <property type="molecule type" value="Genomic_DNA"/>
</dbReference>
<protein>
    <submittedName>
        <fullName evidence="1">Uncharacterized protein</fullName>
    </submittedName>
</protein>
<name>A0AC61MRW6_9FIRM</name>
<organism evidence="1 2">
    <name type="scientific">Miniphocaeibacter halophilus</name>
    <dbReference type="NCBI Taxonomy" id="2931922"/>
    <lineage>
        <taxon>Bacteria</taxon>
        <taxon>Bacillati</taxon>
        <taxon>Bacillota</taxon>
        <taxon>Tissierellia</taxon>
        <taxon>Tissierellales</taxon>
        <taxon>Peptoniphilaceae</taxon>
        <taxon>Miniphocaeibacter</taxon>
    </lineage>
</organism>